<feature type="region of interest" description="Disordered" evidence="1">
    <location>
        <begin position="1"/>
        <end position="30"/>
    </location>
</feature>
<name>A0AAV7M902_PLEWA</name>
<keyword evidence="3" id="KW-1185">Reference proteome</keyword>
<dbReference type="AlphaFoldDB" id="A0AAV7M902"/>
<feature type="compositionally biased region" description="Basic and acidic residues" evidence="1">
    <location>
        <begin position="11"/>
        <end position="27"/>
    </location>
</feature>
<dbReference type="InterPro" id="IPR004244">
    <property type="entry name" value="Transposase_22"/>
</dbReference>
<comment type="caution">
    <text evidence="2">The sequence shown here is derived from an EMBL/GenBank/DDBJ whole genome shotgun (WGS) entry which is preliminary data.</text>
</comment>
<evidence type="ECO:0000313" key="2">
    <source>
        <dbReference type="EMBL" id="KAJ1098388.1"/>
    </source>
</evidence>
<sequence length="186" mass="21377">MHQGEPPSEDLENRSRRDNITVRRQEEGSEGPDLEAFVMGLFSHLLGDDYPEVQIERVHRVGSHPTSENKRPRDILVKFSSFKDKERILQKARRQDVVSFLGALCALFQDFAPATLLQRQRFRLITDGLKARNIRYRWTFPFGIAFELNHKLYHFVECGEAAAALGLPETSVDNGLARQGESQRLR</sequence>
<evidence type="ECO:0000256" key="1">
    <source>
        <dbReference type="SAM" id="MobiDB-lite"/>
    </source>
</evidence>
<reference evidence="2" key="1">
    <citation type="journal article" date="2022" name="bioRxiv">
        <title>Sequencing and chromosome-scale assembly of the giantPleurodeles waltlgenome.</title>
        <authorList>
            <person name="Brown T."/>
            <person name="Elewa A."/>
            <person name="Iarovenko S."/>
            <person name="Subramanian E."/>
            <person name="Araus A.J."/>
            <person name="Petzold A."/>
            <person name="Susuki M."/>
            <person name="Suzuki K.-i.T."/>
            <person name="Hayashi T."/>
            <person name="Toyoda A."/>
            <person name="Oliveira C."/>
            <person name="Osipova E."/>
            <person name="Leigh N.D."/>
            <person name="Simon A."/>
            <person name="Yun M.H."/>
        </authorList>
    </citation>
    <scope>NUCLEOTIDE SEQUENCE</scope>
    <source>
        <strain evidence="2">20211129_DDA</strain>
        <tissue evidence="2">Liver</tissue>
    </source>
</reference>
<dbReference type="PANTHER" id="PTHR11505">
    <property type="entry name" value="L1 TRANSPOSABLE ELEMENT-RELATED"/>
    <property type="match status" value="1"/>
</dbReference>
<organism evidence="2 3">
    <name type="scientific">Pleurodeles waltl</name>
    <name type="common">Iberian ribbed newt</name>
    <dbReference type="NCBI Taxonomy" id="8319"/>
    <lineage>
        <taxon>Eukaryota</taxon>
        <taxon>Metazoa</taxon>
        <taxon>Chordata</taxon>
        <taxon>Craniata</taxon>
        <taxon>Vertebrata</taxon>
        <taxon>Euteleostomi</taxon>
        <taxon>Amphibia</taxon>
        <taxon>Batrachia</taxon>
        <taxon>Caudata</taxon>
        <taxon>Salamandroidea</taxon>
        <taxon>Salamandridae</taxon>
        <taxon>Pleurodelinae</taxon>
        <taxon>Pleurodeles</taxon>
    </lineage>
</organism>
<dbReference type="EMBL" id="JANPWB010000014">
    <property type="protein sequence ID" value="KAJ1098388.1"/>
    <property type="molecule type" value="Genomic_DNA"/>
</dbReference>
<evidence type="ECO:0000313" key="3">
    <source>
        <dbReference type="Proteomes" id="UP001066276"/>
    </source>
</evidence>
<gene>
    <name evidence="2" type="ORF">NDU88_003499</name>
</gene>
<protein>
    <submittedName>
        <fullName evidence="2">Uncharacterized protein</fullName>
    </submittedName>
</protein>
<accession>A0AAV7M902</accession>
<proteinExistence type="predicted"/>
<dbReference type="Gene3D" id="3.30.70.1820">
    <property type="entry name" value="L1 transposable element, RRM domain"/>
    <property type="match status" value="1"/>
</dbReference>
<dbReference type="Proteomes" id="UP001066276">
    <property type="component" value="Chromosome 10"/>
</dbReference>